<dbReference type="SUPFAM" id="SSF64268">
    <property type="entry name" value="PX domain"/>
    <property type="match status" value="1"/>
</dbReference>
<comment type="subcellular location">
    <subcellularLocation>
        <location evidence="1">Cytoplasm</location>
    </subcellularLocation>
</comment>
<dbReference type="Proteomes" id="UP001150062">
    <property type="component" value="Unassembled WGS sequence"/>
</dbReference>
<evidence type="ECO:0000256" key="2">
    <source>
        <dbReference type="ARBA" id="ARBA00022490"/>
    </source>
</evidence>
<dbReference type="PANTHER" id="PTHR22999">
    <property type="entry name" value="PX SERINE/THREONINE KINASE PXK"/>
    <property type="match status" value="1"/>
</dbReference>
<dbReference type="Gene3D" id="3.30.1520.10">
    <property type="entry name" value="Phox-like domain"/>
    <property type="match status" value="1"/>
</dbReference>
<organism evidence="5 6">
    <name type="scientific">Anaeramoeba flamelloides</name>
    <dbReference type="NCBI Taxonomy" id="1746091"/>
    <lineage>
        <taxon>Eukaryota</taxon>
        <taxon>Metamonada</taxon>
        <taxon>Anaeramoebidae</taxon>
        <taxon>Anaeramoeba</taxon>
    </lineage>
</organism>
<dbReference type="CDD" id="cd06093">
    <property type="entry name" value="PX_domain"/>
    <property type="match status" value="1"/>
</dbReference>
<proteinExistence type="predicted"/>
<dbReference type="InterPro" id="IPR001683">
    <property type="entry name" value="PX_dom"/>
</dbReference>
<dbReference type="PANTHER" id="PTHR22999:SF23">
    <property type="entry name" value="SORTING NEXIN-16"/>
    <property type="match status" value="1"/>
</dbReference>
<dbReference type="InterPro" id="IPR036871">
    <property type="entry name" value="PX_dom_sf"/>
</dbReference>
<keyword evidence="2" id="KW-0963">Cytoplasm</keyword>
<keyword evidence="6" id="KW-1185">Reference proteome</keyword>
<sequence length="470" mass="54474">MISVSITNMRKTEGKFAHTVYELTVRIESQSWFFLTRYRRLSKLHHQLQKSYPNIDLPFPPKKRINKNDEEFVKKRRQLLQNFLNQTLLEPEIVSSKLFRTFFKIDKHYRTSKKDMDLNNSDSYNEFDSDSGGDSNEKEETDEDSESNVKKKQNRKAKEKNVKHMSLQRGMSPLTNTNSIKTEESSENSEESYEQQLISKEFSEPYYYQNEDDEGFVKTKQLQQNPKLQKRRKDIKILLISSDSTQYAEERKWELVNDLIEKSYFEKDNIKVLNTALKVPQLEEIPEDCRVIVFYSSSKIHSEVAFGDLLISWLKKMNEKQILCGLILCYGTSNDYYGIKGDITGFLPTTQGKWYSGSKHSLGKINKSNENEEINLAAKIIMKNVEDINGDDSGRSNVKPNESCNVLATWDDGIPLVTLKNNVFENSKIKIIDLNYFPVAQSIRETDGIIILGNSIEYLSKGCDVIQDEN</sequence>
<name>A0ABQ8Y7L9_9EUKA</name>
<evidence type="ECO:0000256" key="3">
    <source>
        <dbReference type="SAM" id="MobiDB-lite"/>
    </source>
</evidence>
<feature type="compositionally biased region" description="Acidic residues" evidence="3">
    <location>
        <begin position="125"/>
        <end position="146"/>
    </location>
</feature>
<feature type="region of interest" description="Disordered" evidence="3">
    <location>
        <begin position="114"/>
        <end position="196"/>
    </location>
</feature>
<gene>
    <name evidence="5" type="ORF">M0813_23905</name>
</gene>
<evidence type="ECO:0000259" key="4">
    <source>
        <dbReference type="PROSITE" id="PS50195"/>
    </source>
</evidence>
<dbReference type="Pfam" id="PF00787">
    <property type="entry name" value="PX"/>
    <property type="match status" value="1"/>
</dbReference>
<evidence type="ECO:0000313" key="5">
    <source>
        <dbReference type="EMBL" id="KAJ6240807.1"/>
    </source>
</evidence>
<comment type="caution">
    <text evidence="5">The sequence shown here is derived from an EMBL/GenBank/DDBJ whole genome shotgun (WGS) entry which is preliminary data.</text>
</comment>
<accession>A0ABQ8Y7L9</accession>
<evidence type="ECO:0000313" key="6">
    <source>
        <dbReference type="Proteomes" id="UP001150062"/>
    </source>
</evidence>
<reference evidence="5" key="1">
    <citation type="submission" date="2022-08" db="EMBL/GenBank/DDBJ databases">
        <title>Novel sulfate-reducing endosymbionts in the free-living metamonad Anaeramoeba.</title>
        <authorList>
            <person name="Jerlstrom-Hultqvist J."/>
            <person name="Cepicka I."/>
            <person name="Gallot-Lavallee L."/>
            <person name="Salas-Leiva D."/>
            <person name="Curtis B.A."/>
            <person name="Zahonova K."/>
            <person name="Pipaliya S."/>
            <person name="Dacks J."/>
            <person name="Roger A.J."/>
        </authorList>
    </citation>
    <scope>NUCLEOTIDE SEQUENCE</scope>
    <source>
        <strain evidence="5">Schooner1</strain>
    </source>
</reference>
<feature type="domain" description="PX" evidence="4">
    <location>
        <begin position="1"/>
        <end position="110"/>
    </location>
</feature>
<evidence type="ECO:0000256" key="1">
    <source>
        <dbReference type="ARBA" id="ARBA00004496"/>
    </source>
</evidence>
<feature type="compositionally biased region" description="Basic residues" evidence="3">
    <location>
        <begin position="150"/>
        <end position="163"/>
    </location>
</feature>
<dbReference type="PROSITE" id="PS50195">
    <property type="entry name" value="PX"/>
    <property type="match status" value="1"/>
</dbReference>
<protein>
    <submittedName>
        <fullName evidence="5">Sorting nexin-29-related</fullName>
    </submittedName>
</protein>
<dbReference type="EMBL" id="JAOAOG010000198">
    <property type="protein sequence ID" value="KAJ6240807.1"/>
    <property type="molecule type" value="Genomic_DNA"/>
</dbReference>
<dbReference type="SMART" id="SM00312">
    <property type="entry name" value="PX"/>
    <property type="match status" value="1"/>
</dbReference>
<dbReference type="InterPro" id="IPR051837">
    <property type="entry name" value="SortingNexin/PXDomain-PKLike"/>
</dbReference>